<name>A0AAE2D2J2_SCHME</name>
<feature type="chain" id="PRO_5042262660" evidence="1">
    <location>
        <begin position="24"/>
        <end position="115"/>
    </location>
</feature>
<evidence type="ECO:0000313" key="2">
    <source>
        <dbReference type="EMBL" id="KAK4468881.1"/>
    </source>
</evidence>
<dbReference type="Proteomes" id="UP001292079">
    <property type="component" value="Unassembled WGS sequence"/>
</dbReference>
<comment type="caution">
    <text evidence="2">The sequence shown here is derived from an EMBL/GenBank/DDBJ whole genome shotgun (WGS) entry which is preliminary data.</text>
</comment>
<reference evidence="2" key="2">
    <citation type="journal article" date="2023" name="Infect Dis Poverty">
        <title>Chromosome-scale genome of the human blood fluke Schistosoma mekongi and its implications for public health.</title>
        <authorList>
            <person name="Zhou M."/>
            <person name="Xu L."/>
            <person name="Xu D."/>
            <person name="Chen W."/>
            <person name="Khan J."/>
            <person name="Hu Y."/>
            <person name="Huang H."/>
            <person name="Wei H."/>
            <person name="Zhang Y."/>
            <person name="Chusongsang P."/>
            <person name="Tanasarnprasert K."/>
            <person name="Hu X."/>
            <person name="Limpanont Y."/>
            <person name="Lv Z."/>
        </authorList>
    </citation>
    <scope>NUCLEOTIDE SEQUENCE</scope>
    <source>
        <strain evidence="2">LV_2022a</strain>
    </source>
</reference>
<keyword evidence="3" id="KW-1185">Reference proteome</keyword>
<gene>
    <name evidence="2" type="ORF">MN116_008043</name>
</gene>
<reference evidence="2" key="1">
    <citation type="submission" date="2022-04" db="EMBL/GenBank/DDBJ databases">
        <authorList>
            <person name="Xu L."/>
            <person name="Lv Z."/>
        </authorList>
    </citation>
    <scope>NUCLEOTIDE SEQUENCE</scope>
    <source>
        <strain evidence="2">LV_2022a</strain>
    </source>
</reference>
<dbReference type="AlphaFoldDB" id="A0AAE2D2J2"/>
<feature type="signal peptide" evidence="1">
    <location>
        <begin position="1"/>
        <end position="23"/>
    </location>
</feature>
<accession>A0AAE2D2J2</accession>
<dbReference type="EMBL" id="JALJAT010000006">
    <property type="protein sequence ID" value="KAK4468881.1"/>
    <property type="molecule type" value="Genomic_DNA"/>
</dbReference>
<protein>
    <submittedName>
        <fullName evidence="2">Uncharacterized protein</fullName>
    </submittedName>
</protein>
<evidence type="ECO:0000313" key="3">
    <source>
        <dbReference type="Proteomes" id="UP001292079"/>
    </source>
</evidence>
<proteinExistence type="predicted"/>
<organism evidence="2 3">
    <name type="scientific">Schistosoma mekongi</name>
    <name type="common">Parasitic worm</name>
    <dbReference type="NCBI Taxonomy" id="38744"/>
    <lineage>
        <taxon>Eukaryota</taxon>
        <taxon>Metazoa</taxon>
        <taxon>Spiralia</taxon>
        <taxon>Lophotrochozoa</taxon>
        <taxon>Platyhelminthes</taxon>
        <taxon>Trematoda</taxon>
        <taxon>Digenea</taxon>
        <taxon>Strigeidida</taxon>
        <taxon>Schistosomatoidea</taxon>
        <taxon>Schistosomatidae</taxon>
        <taxon>Schistosoma</taxon>
    </lineage>
</organism>
<keyword evidence="1" id="KW-0732">Signal</keyword>
<sequence>MTLIFYHHLTVLILLLLFSYIQSGGINGKYLDKKRIIREYLQCQEYCYMGENGLRAINESSYELDNLMGKFHLKRSSCPNDKCKKLATNLPDDISVVVKELEKTINFQIQVNSYS</sequence>
<feature type="non-terminal residue" evidence="2">
    <location>
        <position position="1"/>
    </location>
</feature>
<evidence type="ECO:0000256" key="1">
    <source>
        <dbReference type="SAM" id="SignalP"/>
    </source>
</evidence>